<dbReference type="GO" id="GO:0005524">
    <property type="term" value="F:ATP binding"/>
    <property type="evidence" value="ECO:0007669"/>
    <property type="project" value="UniProtKB-KW"/>
</dbReference>
<proteinExistence type="predicted"/>
<accession>A0A831W8L0</accession>
<dbReference type="InterPro" id="IPR027417">
    <property type="entry name" value="P-loop_NTPase"/>
</dbReference>
<dbReference type="CDD" id="cd00009">
    <property type="entry name" value="AAA"/>
    <property type="match status" value="1"/>
</dbReference>
<dbReference type="PROSITE" id="PS50045">
    <property type="entry name" value="SIGMA54_INTERACT_4"/>
    <property type="match status" value="1"/>
</dbReference>
<gene>
    <name evidence="6" type="ORF">ENI96_05660</name>
</gene>
<evidence type="ECO:0000259" key="5">
    <source>
        <dbReference type="PROSITE" id="PS50045"/>
    </source>
</evidence>
<dbReference type="Gene3D" id="1.10.8.60">
    <property type="match status" value="1"/>
</dbReference>
<evidence type="ECO:0000313" key="6">
    <source>
        <dbReference type="EMBL" id="HEB95900.1"/>
    </source>
</evidence>
<keyword evidence="2" id="KW-0067">ATP-binding</keyword>
<name>A0A831W8L0_9GAMM</name>
<dbReference type="PROSITE" id="PS00688">
    <property type="entry name" value="SIGMA54_INTERACT_3"/>
    <property type="match status" value="1"/>
</dbReference>
<evidence type="ECO:0000256" key="3">
    <source>
        <dbReference type="ARBA" id="ARBA00023015"/>
    </source>
</evidence>
<feature type="domain" description="Sigma-54 factor interaction" evidence="5">
    <location>
        <begin position="92"/>
        <end position="321"/>
    </location>
</feature>
<reference evidence="6" key="1">
    <citation type="journal article" date="2020" name="mSystems">
        <title>Genome- and Community-Level Interaction Insights into Carbon Utilization and Element Cycling Functions of Hydrothermarchaeota in Hydrothermal Sediment.</title>
        <authorList>
            <person name="Zhou Z."/>
            <person name="Liu Y."/>
            <person name="Xu W."/>
            <person name="Pan J."/>
            <person name="Luo Z.H."/>
            <person name="Li M."/>
        </authorList>
    </citation>
    <scope>NUCLEOTIDE SEQUENCE [LARGE SCALE GENOMIC DNA]</scope>
    <source>
        <strain evidence="6">HyVt-443</strain>
    </source>
</reference>
<dbReference type="PANTHER" id="PTHR32071:SF113">
    <property type="entry name" value="ALGINATE BIOSYNTHESIS TRANSCRIPTIONAL REGULATORY PROTEIN ALGB"/>
    <property type="match status" value="1"/>
</dbReference>
<keyword evidence="1" id="KW-0547">Nucleotide-binding</keyword>
<comment type="caution">
    <text evidence="6">The sequence shown here is derived from an EMBL/GenBank/DDBJ whole genome shotgun (WGS) entry which is preliminary data.</text>
</comment>
<dbReference type="InterPro" id="IPR003593">
    <property type="entry name" value="AAA+_ATPase"/>
</dbReference>
<evidence type="ECO:0000256" key="2">
    <source>
        <dbReference type="ARBA" id="ARBA00022840"/>
    </source>
</evidence>
<dbReference type="SUPFAM" id="SSF46689">
    <property type="entry name" value="Homeodomain-like"/>
    <property type="match status" value="1"/>
</dbReference>
<dbReference type="GO" id="GO:0006355">
    <property type="term" value="P:regulation of DNA-templated transcription"/>
    <property type="evidence" value="ECO:0007669"/>
    <property type="project" value="InterPro"/>
</dbReference>
<evidence type="ECO:0000256" key="1">
    <source>
        <dbReference type="ARBA" id="ARBA00022741"/>
    </source>
</evidence>
<dbReference type="Proteomes" id="UP000886251">
    <property type="component" value="Unassembled WGS sequence"/>
</dbReference>
<dbReference type="GO" id="GO:0043565">
    <property type="term" value="F:sequence-specific DNA binding"/>
    <property type="evidence" value="ECO:0007669"/>
    <property type="project" value="InterPro"/>
</dbReference>
<dbReference type="AlphaFoldDB" id="A0A831W8L0"/>
<dbReference type="PANTHER" id="PTHR32071">
    <property type="entry name" value="TRANSCRIPTIONAL REGULATORY PROTEIN"/>
    <property type="match status" value="1"/>
</dbReference>
<dbReference type="Pfam" id="PF00158">
    <property type="entry name" value="Sigma54_activat"/>
    <property type="match status" value="1"/>
</dbReference>
<dbReference type="SUPFAM" id="SSF52540">
    <property type="entry name" value="P-loop containing nucleoside triphosphate hydrolases"/>
    <property type="match status" value="1"/>
</dbReference>
<dbReference type="InterPro" id="IPR002078">
    <property type="entry name" value="Sigma_54_int"/>
</dbReference>
<dbReference type="InterPro" id="IPR002197">
    <property type="entry name" value="HTH_Fis"/>
</dbReference>
<keyword evidence="4" id="KW-0804">Transcription</keyword>
<dbReference type="InterPro" id="IPR025944">
    <property type="entry name" value="Sigma_54_int_dom_CS"/>
</dbReference>
<sequence>MELLYVAGGQDRNGAIGDLLAGRTRPFDLLVAGRDLFQVDSLLDHAIDFCCWPVDDLELVTRLKRVERLRIDRPSEDAGSRLSGDECRRLNLVGRSPLFLQVVDRIRRLAPVDANVLISGETGTGKELAARALHQLSPRSDRCFQAVNCGAIPENLVENELFGHVSGAFTDARRDQAGLIERAHRGTLFLDEVDMLPPKAQSALLRFIESRLYRPLGGREERKADTRIIAATNADLGALAARGSFRLDLYYRLNLLNLRLPSLRLRRDDTMVLVDHFLSRCESVYGRGRKVLHPFTRARVAAYGWPGNVRELEHFIHREYLLADSPVIVATPFAGESLPEDGGAIPEPPPASFRQAKQQAINRFESEYVRALLDRTAGNITRAARLAGKERRAFGRLVKKHGIDPQQFAAVR</sequence>
<dbReference type="Gene3D" id="3.40.50.300">
    <property type="entry name" value="P-loop containing nucleotide triphosphate hydrolases"/>
    <property type="match status" value="1"/>
</dbReference>
<dbReference type="Gene3D" id="1.10.10.60">
    <property type="entry name" value="Homeodomain-like"/>
    <property type="match status" value="1"/>
</dbReference>
<keyword evidence="3" id="KW-0805">Transcription regulation</keyword>
<dbReference type="InterPro" id="IPR058031">
    <property type="entry name" value="AAA_lid_NorR"/>
</dbReference>
<dbReference type="SMART" id="SM00382">
    <property type="entry name" value="AAA"/>
    <property type="match status" value="1"/>
</dbReference>
<dbReference type="FunFam" id="3.40.50.300:FF:000006">
    <property type="entry name" value="DNA-binding transcriptional regulator NtrC"/>
    <property type="match status" value="1"/>
</dbReference>
<dbReference type="PRINTS" id="PR01590">
    <property type="entry name" value="HTHFIS"/>
</dbReference>
<dbReference type="InterPro" id="IPR009057">
    <property type="entry name" value="Homeodomain-like_sf"/>
</dbReference>
<dbReference type="EMBL" id="DRKP01000063">
    <property type="protein sequence ID" value="HEB95900.1"/>
    <property type="molecule type" value="Genomic_DNA"/>
</dbReference>
<dbReference type="Pfam" id="PF25601">
    <property type="entry name" value="AAA_lid_14"/>
    <property type="match status" value="1"/>
</dbReference>
<evidence type="ECO:0000256" key="4">
    <source>
        <dbReference type="ARBA" id="ARBA00023163"/>
    </source>
</evidence>
<protein>
    <submittedName>
        <fullName evidence="6">Sigma-54-dependent Fis family transcriptional regulator</fullName>
    </submittedName>
</protein>
<organism evidence="6">
    <name type="scientific">Sedimenticola thiotaurini</name>
    <dbReference type="NCBI Taxonomy" id="1543721"/>
    <lineage>
        <taxon>Bacteria</taxon>
        <taxon>Pseudomonadati</taxon>
        <taxon>Pseudomonadota</taxon>
        <taxon>Gammaproteobacteria</taxon>
        <taxon>Chromatiales</taxon>
        <taxon>Sedimenticolaceae</taxon>
        <taxon>Sedimenticola</taxon>
    </lineage>
</organism>